<keyword evidence="4" id="KW-0274">FAD</keyword>
<dbReference type="SUPFAM" id="SSF51905">
    <property type="entry name" value="FAD/NAD(P)-binding domain"/>
    <property type="match status" value="1"/>
</dbReference>
<feature type="domain" description="FAD-binding" evidence="7">
    <location>
        <begin position="195"/>
        <end position="304"/>
    </location>
</feature>
<comment type="cofactor">
    <cofactor evidence="1">
        <name>FAD</name>
        <dbReference type="ChEBI" id="CHEBI:57692"/>
    </cofactor>
</comment>
<evidence type="ECO:0000256" key="6">
    <source>
        <dbReference type="ARBA" id="ARBA00023033"/>
    </source>
</evidence>
<organism evidence="8 9">
    <name type="scientific">Conidiobolus coronatus (strain ATCC 28846 / CBS 209.66 / NRRL 28638)</name>
    <name type="common">Delacroixia coronata</name>
    <dbReference type="NCBI Taxonomy" id="796925"/>
    <lineage>
        <taxon>Eukaryota</taxon>
        <taxon>Fungi</taxon>
        <taxon>Fungi incertae sedis</taxon>
        <taxon>Zoopagomycota</taxon>
        <taxon>Entomophthoromycotina</taxon>
        <taxon>Entomophthoromycetes</taxon>
        <taxon>Entomophthorales</taxon>
        <taxon>Ancylistaceae</taxon>
        <taxon>Conidiobolus</taxon>
    </lineage>
</organism>
<dbReference type="PRINTS" id="PR00420">
    <property type="entry name" value="RNGMNOXGNASE"/>
</dbReference>
<dbReference type="PROSITE" id="PS01304">
    <property type="entry name" value="UBIH"/>
    <property type="match status" value="1"/>
</dbReference>
<keyword evidence="6" id="KW-0503">Monooxygenase</keyword>
<dbReference type="AlphaFoldDB" id="A0A137PAH0"/>
<dbReference type="GO" id="GO:0006744">
    <property type="term" value="P:ubiquinone biosynthetic process"/>
    <property type="evidence" value="ECO:0007669"/>
    <property type="project" value="EnsemblFungi"/>
</dbReference>
<dbReference type="PANTHER" id="PTHR43876">
    <property type="entry name" value="UBIQUINONE BIOSYNTHESIS MONOOXYGENASE COQ6, MITOCHONDRIAL"/>
    <property type="match status" value="1"/>
</dbReference>
<dbReference type="InterPro" id="IPR051205">
    <property type="entry name" value="UbiH/COQ6_monooxygenase"/>
</dbReference>
<evidence type="ECO:0000256" key="5">
    <source>
        <dbReference type="ARBA" id="ARBA00023002"/>
    </source>
</evidence>
<dbReference type="InterPro" id="IPR036188">
    <property type="entry name" value="FAD/NAD-bd_sf"/>
</dbReference>
<keyword evidence="9" id="KW-1185">Reference proteome</keyword>
<protein>
    <submittedName>
        <fullName evidence="8">Ubiquinone biosynthesis hydrox</fullName>
    </submittedName>
</protein>
<dbReference type="PANTHER" id="PTHR43876:SF7">
    <property type="entry name" value="UBIQUINONE BIOSYNTHESIS MONOOXYGENASE COQ6, MITOCHONDRIAL"/>
    <property type="match status" value="1"/>
</dbReference>
<dbReference type="STRING" id="796925.A0A137PAH0"/>
<keyword evidence="3" id="KW-0285">Flavoprotein</keyword>
<dbReference type="InterPro" id="IPR010971">
    <property type="entry name" value="UbiH/COQ6"/>
</dbReference>
<dbReference type="GO" id="GO:0106364">
    <property type="term" value="F:4-hydroxy-3-all-trans-polyprenylbenzoate oxygenase activity"/>
    <property type="evidence" value="ECO:0007669"/>
    <property type="project" value="EnsemblFungi"/>
</dbReference>
<name>A0A137PAH0_CONC2</name>
<evidence type="ECO:0000259" key="7">
    <source>
        <dbReference type="Pfam" id="PF01494"/>
    </source>
</evidence>
<dbReference type="GO" id="GO:0005743">
    <property type="term" value="C:mitochondrial inner membrane"/>
    <property type="evidence" value="ECO:0007669"/>
    <property type="project" value="EnsemblFungi"/>
</dbReference>
<evidence type="ECO:0000313" key="9">
    <source>
        <dbReference type="Proteomes" id="UP000070444"/>
    </source>
</evidence>
<dbReference type="Proteomes" id="UP000070444">
    <property type="component" value="Unassembled WGS sequence"/>
</dbReference>
<dbReference type="OMA" id="VKQMQVW"/>
<proteinExistence type="inferred from homology"/>
<dbReference type="Pfam" id="PF01494">
    <property type="entry name" value="FAD_binding_3"/>
    <property type="match status" value="2"/>
</dbReference>
<dbReference type="NCBIfam" id="TIGR01988">
    <property type="entry name" value="Ubi-OHases"/>
    <property type="match status" value="1"/>
</dbReference>
<dbReference type="InterPro" id="IPR018168">
    <property type="entry name" value="Ubi_Hdrlase_CS"/>
</dbReference>
<keyword evidence="8" id="KW-0830">Ubiquinone</keyword>
<dbReference type="OrthoDB" id="683240at2759"/>
<sequence length="455" mass="50843">MTLLLSKIPKFKSLKLNKSSFRYLSTQRTDVGIVGGGACGLAIGCALGTQLLKNPLNVSLPTISIIDRNKLEVEGNLPLTEEGKINYSNRVISLTQKNCEFLKEIGAWNLIDHSRITAFSNMKVTDADNIPSLNFNLDEISAPQMGYIIEISNLQNALLFRLNELKLKLNINLIDKADVLDIKRGEDSWPKLELSEDRSLECRLLIGADGAQSPVRKFGNIDSTGWDYDQLGLVATLQTQSLNNHTAYQRFLPTGPIALLPLNQNQHSLVWSTRPHIAPVLKTLSPELFSKLVQAAFTASIPDLEFLIERAMNKDLTLEDLDLSWRPPSNLEYVDEFPKIEHVQDKSRAMFPLKLRHVEKYCDDRLALAGDAAHTVHPLAGQGLNLGLMDARSLAYTLAHGHNTGQDLGSIHLLKHYSTEQYTRNLIMLSATDKLYKLFSNKSDLLSQDSIRYLG</sequence>
<evidence type="ECO:0000256" key="1">
    <source>
        <dbReference type="ARBA" id="ARBA00001974"/>
    </source>
</evidence>
<evidence type="ECO:0000256" key="2">
    <source>
        <dbReference type="ARBA" id="ARBA00005349"/>
    </source>
</evidence>
<evidence type="ECO:0000313" key="8">
    <source>
        <dbReference type="EMBL" id="KXN71954.1"/>
    </source>
</evidence>
<keyword evidence="5" id="KW-0560">Oxidoreductase</keyword>
<evidence type="ECO:0000256" key="3">
    <source>
        <dbReference type="ARBA" id="ARBA00022630"/>
    </source>
</evidence>
<dbReference type="GO" id="GO:0016712">
    <property type="term" value="F:oxidoreductase activity, acting on paired donors, with incorporation or reduction of molecular oxygen, reduced flavin or flavoprotein as one donor, and incorporation of one atom of oxygen"/>
    <property type="evidence" value="ECO:0007669"/>
    <property type="project" value="EnsemblFungi"/>
</dbReference>
<comment type="similarity">
    <text evidence="2">Belongs to the UbiH/COQ6 family.</text>
</comment>
<accession>A0A137PAH0</accession>
<reference evidence="8 9" key="1">
    <citation type="journal article" date="2015" name="Genome Biol. Evol.">
        <title>Phylogenomic analyses indicate that early fungi evolved digesting cell walls of algal ancestors of land plants.</title>
        <authorList>
            <person name="Chang Y."/>
            <person name="Wang S."/>
            <person name="Sekimoto S."/>
            <person name="Aerts A.L."/>
            <person name="Choi C."/>
            <person name="Clum A."/>
            <person name="LaButti K.M."/>
            <person name="Lindquist E.A."/>
            <person name="Yee Ngan C."/>
            <person name="Ohm R.A."/>
            <person name="Salamov A.A."/>
            <person name="Grigoriev I.V."/>
            <person name="Spatafora J.W."/>
            <person name="Berbee M.L."/>
        </authorList>
    </citation>
    <scope>NUCLEOTIDE SEQUENCE [LARGE SCALE GENOMIC DNA]</scope>
    <source>
        <strain evidence="8 9">NRRL 28638</strain>
    </source>
</reference>
<feature type="domain" description="FAD-binding" evidence="7">
    <location>
        <begin position="346"/>
        <end position="420"/>
    </location>
</feature>
<dbReference type="GO" id="GO:0071949">
    <property type="term" value="F:FAD binding"/>
    <property type="evidence" value="ECO:0007669"/>
    <property type="project" value="InterPro"/>
</dbReference>
<gene>
    <name evidence="8" type="ORF">CONCODRAFT_56876</name>
</gene>
<dbReference type="InterPro" id="IPR002938">
    <property type="entry name" value="FAD-bd"/>
</dbReference>
<evidence type="ECO:0000256" key="4">
    <source>
        <dbReference type="ARBA" id="ARBA00022827"/>
    </source>
</evidence>
<dbReference type="Gene3D" id="3.50.50.60">
    <property type="entry name" value="FAD/NAD(P)-binding domain"/>
    <property type="match status" value="2"/>
</dbReference>
<dbReference type="EMBL" id="KQ964463">
    <property type="protein sequence ID" value="KXN71954.1"/>
    <property type="molecule type" value="Genomic_DNA"/>
</dbReference>